<proteinExistence type="predicted"/>
<accession>A0A090E652</accession>
<dbReference type="EMBL" id="CCMZ01000045">
    <property type="protein sequence ID" value="CDX25091.1"/>
    <property type="molecule type" value="Genomic_DNA"/>
</dbReference>
<dbReference type="STRING" id="69974.MPLDJ20_200135"/>
<organism evidence="2 3">
    <name type="scientific">Mesorhizobium plurifarium</name>
    <dbReference type="NCBI Taxonomy" id="69974"/>
    <lineage>
        <taxon>Bacteria</taxon>
        <taxon>Pseudomonadati</taxon>
        <taxon>Pseudomonadota</taxon>
        <taxon>Alphaproteobacteria</taxon>
        <taxon>Hyphomicrobiales</taxon>
        <taxon>Phyllobacteriaceae</taxon>
        <taxon>Mesorhizobium</taxon>
    </lineage>
</organism>
<dbReference type="AlphaFoldDB" id="A0A090E652"/>
<dbReference type="Proteomes" id="UP000045285">
    <property type="component" value="Unassembled WGS sequence"/>
</dbReference>
<gene>
    <name evidence="2" type="ORF">MPL3356_50002</name>
</gene>
<sequence length="115" mass="12547">MIRALLAFLLLTAPAFAADMSVFVRNQRSDGVALELFSRDSQKVWPGEDKVFLIRPKAKKSVPISCEPGERICWGAWVNGDDSVAAGVGPDNDQPCDTCCFICTEHSTETVDLAE</sequence>
<keyword evidence="1" id="KW-0732">Signal</keyword>
<feature type="signal peptide" evidence="1">
    <location>
        <begin position="1"/>
        <end position="17"/>
    </location>
</feature>
<name>A0A090E652_MESPL</name>
<evidence type="ECO:0000313" key="3">
    <source>
        <dbReference type="Proteomes" id="UP000045285"/>
    </source>
</evidence>
<protein>
    <submittedName>
        <fullName evidence="2">Uncharacterized protein</fullName>
    </submittedName>
</protein>
<reference evidence="3" key="1">
    <citation type="submission" date="2014-08" db="EMBL/GenBank/DDBJ databases">
        <authorList>
            <person name="Moulin L."/>
        </authorList>
    </citation>
    <scope>NUCLEOTIDE SEQUENCE [LARGE SCALE GENOMIC DNA]</scope>
</reference>
<evidence type="ECO:0000256" key="1">
    <source>
        <dbReference type="SAM" id="SignalP"/>
    </source>
</evidence>
<feature type="chain" id="PRO_5001854601" evidence="1">
    <location>
        <begin position="18"/>
        <end position="115"/>
    </location>
</feature>
<keyword evidence="3" id="KW-1185">Reference proteome</keyword>
<evidence type="ECO:0000313" key="2">
    <source>
        <dbReference type="EMBL" id="CDX25091.1"/>
    </source>
</evidence>